<name>A0A7G9YVE7_9EURY</name>
<feature type="domain" description="PEGA" evidence="3">
    <location>
        <begin position="381"/>
        <end position="434"/>
    </location>
</feature>
<dbReference type="PANTHER" id="PTHR36194">
    <property type="entry name" value="S-LAYER-LIKE PROTEIN"/>
    <property type="match status" value="1"/>
</dbReference>
<evidence type="ECO:0000313" key="4">
    <source>
        <dbReference type="EMBL" id="QNO51981.1"/>
    </source>
</evidence>
<sequence>MTKQFAVAIILLSVLMVLPVISGLVDELEDELLKKGAGDSIDCGDGYIILIRNVNPKGGEVLMELQLDDRTIDDKILRKGEAYTVEKYNEGPFCYNVVDIYHDTTGDYVVLKGPYMYWILSAHLDLIISSVPQRADILIDEQYVGKTPKTIPVTNLEMHSLRLELSGYEDEERTFKFEPGDEKKELLISLSKIEPILIITPPEGTIEVYTFPSWSPEKSFAAIESATFTISGPATYSESGYWIQSNAPPGTYTITYGSASGYKSPLSETKTLSAGGSITFEGHYLLKKGAGDSFDFGDGYVLFIRKVDPERGEVSIELQLDNRTIDDKILRKKGEYYVPFKKYSQVELAISFNVEDIYHDTTGDYVDLWFPFPPAPAVPHSNLIIASVPQGADILIDGEYGGKTPKTITIADLEMHSLCLELSGYEDEERIFNFESYFGEEEMLITLNKIQPTPTPTPTSTPSTPTPIPTPTLIPHTPSPTPTPPTLTTTPTPTLIPHTPSPTPPTPTPVPHTPKPTRVPGFLTITFISAILCGYLILKKWHGN</sequence>
<dbReference type="PANTHER" id="PTHR36194:SF1">
    <property type="entry name" value="S-LAYER-LIKE PROTEIN"/>
    <property type="match status" value="1"/>
</dbReference>
<dbReference type="Pfam" id="PF08308">
    <property type="entry name" value="PEGA"/>
    <property type="match status" value="2"/>
</dbReference>
<organism evidence="4">
    <name type="scientific">Candidatus Methanophagaceae archaeon ANME-1 ERB6</name>
    <dbReference type="NCBI Taxonomy" id="2759912"/>
    <lineage>
        <taxon>Archaea</taxon>
        <taxon>Methanobacteriati</taxon>
        <taxon>Methanobacteriota</taxon>
        <taxon>Stenosarchaea group</taxon>
        <taxon>Methanomicrobia</taxon>
        <taxon>Candidatus Methanophagales</taxon>
        <taxon>Candidatus Methanophagaceae</taxon>
    </lineage>
</organism>
<feature type="compositionally biased region" description="Pro residues" evidence="1">
    <location>
        <begin position="499"/>
        <end position="512"/>
    </location>
</feature>
<dbReference type="PRINTS" id="PR01217">
    <property type="entry name" value="PRICHEXTENSN"/>
</dbReference>
<evidence type="ECO:0000259" key="3">
    <source>
        <dbReference type="Pfam" id="PF08308"/>
    </source>
</evidence>
<accession>A0A7G9YVE7</accession>
<dbReference type="InterPro" id="IPR013229">
    <property type="entry name" value="PEGA"/>
</dbReference>
<feature type="domain" description="PEGA" evidence="3">
    <location>
        <begin position="125"/>
        <end position="182"/>
    </location>
</feature>
<reference evidence="4" key="1">
    <citation type="submission" date="2020-06" db="EMBL/GenBank/DDBJ databases">
        <title>Unique genomic features of the anaerobic methanotrophic archaea.</title>
        <authorList>
            <person name="Chadwick G.L."/>
            <person name="Skennerton C.T."/>
            <person name="Laso-Perez R."/>
            <person name="Leu A.O."/>
            <person name="Speth D.R."/>
            <person name="Yu H."/>
            <person name="Morgan-Lang C."/>
            <person name="Hatzenpichler R."/>
            <person name="Goudeau D."/>
            <person name="Malmstrom R."/>
            <person name="Brazelton W.J."/>
            <person name="Woyke T."/>
            <person name="Hallam S.J."/>
            <person name="Tyson G.W."/>
            <person name="Wegener G."/>
            <person name="Boetius A."/>
            <person name="Orphan V."/>
        </authorList>
    </citation>
    <scope>NUCLEOTIDE SEQUENCE</scope>
</reference>
<dbReference type="Gene3D" id="2.60.98.40">
    <property type="match status" value="2"/>
</dbReference>
<feature type="compositionally biased region" description="Pro residues" evidence="1">
    <location>
        <begin position="453"/>
        <end position="485"/>
    </location>
</feature>
<gene>
    <name evidence="4" type="ORF">NODOFMBO_00003</name>
</gene>
<protein>
    <recommendedName>
        <fullName evidence="3">PEGA domain-containing protein</fullName>
    </recommendedName>
</protein>
<keyword evidence="2" id="KW-1133">Transmembrane helix</keyword>
<evidence type="ECO:0000256" key="2">
    <source>
        <dbReference type="SAM" id="Phobius"/>
    </source>
</evidence>
<evidence type="ECO:0000256" key="1">
    <source>
        <dbReference type="SAM" id="MobiDB-lite"/>
    </source>
</evidence>
<feature type="compositionally biased region" description="Low complexity" evidence="1">
    <location>
        <begin position="486"/>
        <end position="498"/>
    </location>
</feature>
<feature type="transmembrane region" description="Helical" evidence="2">
    <location>
        <begin position="519"/>
        <end position="538"/>
    </location>
</feature>
<feature type="region of interest" description="Disordered" evidence="1">
    <location>
        <begin position="451"/>
        <end position="512"/>
    </location>
</feature>
<dbReference type="EMBL" id="MT631498">
    <property type="protein sequence ID" value="QNO51981.1"/>
    <property type="molecule type" value="Genomic_DNA"/>
</dbReference>
<keyword evidence="2" id="KW-0472">Membrane</keyword>
<keyword evidence="2" id="KW-0812">Transmembrane</keyword>
<proteinExistence type="predicted"/>
<dbReference type="AlphaFoldDB" id="A0A7G9YVE7"/>